<dbReference type="OrthoDB" id="446809at2759"/>
<name>A0A8S1BRR0_ARCPL</name>
<dbReference type="InterPro" id="IPR029477">
    <property type="entry name" value="DAG_kinase_typeI_N"/>
</dbReference>
<reference evidence="2 3" key="1">
    <citation type="submission" date="2020-04" db="EMBL/GenBank/DDBJ databases">
        <authorList>
            <person name="Wallbank WR R."/>
            <person name="Pardo Diaz C."/>
            <person name="Kozak K."/>
            <person name="Martin S."/>
            <person name="Jiggins C."/>
            <person name="Moest M."/>
            <person name="Warren A I."/>
            <person name="Byers J.R.P. K."/>
            <person name="Montejo-Kovacevich G."/>
            <person name="Yen C E."/>
        </authorList>
    </citation>
    <scope>NUCLEOTIDE SEQUENCE [LARGE SCALE GENOMIC DNA]</scope>
</reference>
<dbReference type="InterPro" id="IPR038199">
    <property type="entry name" value="DGK_typeI_N_sf"/>
</dbReference>
<dbReference type="EMBL" id="CADEBD010001048">
    <property type="protein sequence ID" value="CAB3261921.1"/>
    <property type="molecule type" value="Genomic_DNA"/>
</dbReference>
<protein>
    <recommendedName>
        <fullName evidence="1">Diacylglycerol kinase type I N-terminal domain-containing protein</fullName>
    </recommendedName>
</protein>
<dbReference type="Gene3D" id="1.10.238.110">
    <property type="entry name" value="Diacylglycerol kinase alpha"/>
    <property type="match status" value="1"/>
</dbReference>
<evidence type="ECO:0000259" key="1">
    <source>
        <dbReference type="Pfam" id="PF14513"/>
    </source>
</evidence>
<gene>
    <name evidence="2" type="ORF">APLA_LOCUS17419</name>
</gene>
<accession>A0A8S1BRR0</accession>
<dbReference type="SUPFAM" id="SSF47473">
    <property type="entry name" value="EF-hand"/>
    <property type="match status" value="1"/>
</dbReference>
<evidence type="ECO:0000313" key="3">
    <source>
        <dbReference type="Proteomes" id="UP000494256"/>
    </source>
</evidence>
<sequence length="73" mass="8176">MLRFNPSSPVTLELNSSKAMASVGSTFQWDKLSPAEFQQLQELTLYSTKKLQDVLQQFCDAKKQSPDGVSSTY</sequence>
<dbReference type="Pfam" id="PF14513">
    <property type="entry name" value="DAG_kinase_N"/>
    <property type="match status" value="1"/>
</dbReference>
<dbReference type="AlphaFoldDB" id="A0A8S1BRR0"/>
<dbReference type="Proteomes" id="UP000494256">
    <property type="component" value="Unassembled WGS sequence"/>
</dbReference>
<evidence type="ECO:0000313" key="2">
    <source>
        <dbReference type="EMBL" id="CAB3261921.1"/>
    </source>
</evidence>
<organism evidence="2 3">
    <name type="scientific">Arctia plantaginis</name>
    <name type="common">Wood tiger moth</name>
    <name type="synonym">Phalaena plantaginis</name>
    <dbReference type="NCBI Taxonomy" id="874455"/>
    <lineage>
        <taxon>Eukaryota</taxon>
        <taxon>Metazoa</taxon>
        <taxon>Ecdysozoa</taxon>
        <taxon>Arthropoda</taxon>
        <taxon>Hexapoda</taxon>
        <taxon>Insecta</taxon>
        <taxon>Pterygota</taxon>
        <taxon>Neoptera</taxon>
        <taxon>Endopterygota</taxon>
        <taxon>Lepidoptera</taxon>
        <taxon>Glossata</taxon>
        <taxon>Ditrysia</taxon>
        <taxon>Noctuoidea</taxon>
        <taxon>Erebidae</taxon>
        <taxon>Arctiinae</taxon>
        <taxon>Arctia</taxon>
    </lineage>
</organism>
<comment type="caution">
    <text evidence="2">The sequence shown here is derived from an EMBL/GenBank/DDBJ whole genome shotgun (WGS) entry which is preliminary data.</text>
</comment>
<proteinExistence type="predicted"/>
<dbReference type="InterPro" id="IPR011992">
    <property type="entry name" value="EF-hand-dom_pair"/>
</dbReference>
<feature type="domain" description="Diacylglycerol kinase type I N-terminal" evidence="1">
    <location>
        <begin position="28"/>
        <end position="60"/>
    </location>
</feature>